<evidence type="ECO:0000313" key="2">
    <source>
        <dbReference type="EMBL" id="WEA57316.1"/>
    </source>
</evidence>
<evidence type="ECO:0000313" key="1">
    <source>
        <dbReference type="EMBL" id="WEA56817.1"/>
    </source>
</evidence>
<dbReference type="RefSeq" id="WP_165942258.1">
    <property type="nucleotide sequence ID" value="NZ_CP118739.1"/>
</dbReference>
<protein>
    <recommendedName>
        <fullName evidence="4">Phage protein</fullName>
    </recommendedName>
</protein>
<name>A0ABD7X5B4_PEDPE</name>
<reference evidence="1 3" key="1">
    <citation type="submission" date="2023-02" db="EMBL/GenBank/DDBJ databases">
        <title>Comparative genomics and fermentation flavor characterization of five lactic acid bacteria reveal flavor biosynthesis metabolic pathways in fermented muskmelon puree.</title>
        <authorList>
            <person name="Yuan L."/>
            <person name="Li M."/>
            <person name="Xu X."/>
            <person name="Lao F."/>
            <person name="Wu J."/>
        </authorList>
    </citation>
    <scope>NUCLEOTIDE SEQUENCE [LARGE SCALE GENOMIC DNA]</scope>
    <source>
        <strain evidence="1 3">Ca-4</strain>
    </source>
</reference>
<dbReference type="EMBL" id="CP118739">
    <property type="protein sequence ID" value="WEA57316.1"/>
    <property type="molecule type" value="Genomic_DNA"/>
</dbReference>
<organism evidence="1 3">
    <name type="scientific">Pediococcus pentosaceus</name>
    <dbReference type="NCBI Taxonomy" id="1255"/>
    <lineage>
        <taxon>Bacteria</taxon>
        <taxon>Bacillati</taxon>
        <taxon>Bacillota</taxon>
        <taxon>Bacilli</taxon>
        <taxon>Lactobacillales</taxon>
        <taxon>Lactobacillaceae</taxon>
        <taxon>Pediococcus</taxon>
    </lineage>
</organism>
<evidence type="ECO:0008006" key="4">
    <source>
        <dbReference type="Google" id="ProtNLM"/>
    </source>
</evidence>
<dbReference type="AlphaFoldDB" id="A0ABD7X5B4"/>
<proteinExistence type="predicted"/>
<accession>A0ABD7X5B4</accession>
<evidence type="ECO:0000313" key="3">
    <source>
        <dbReference type="Proteomes" id="UP001214131"/>
    </source>
</evidence>
<dbReference type="EMBL" id="CP118739">
    <property type="protein sequence ID" value="WEA56817.1"/>
    <property type="molecule type" value="Genomic_DNA"/>
</dbReference>
<sequence>MDYFYKRMLTEYHLLPKDIDEQDYFEFLKVVNAKAPEDQMVDSMEIYKNKGGG</sequence>
<gene>
    <name evidence="2" type="ORF">PWB86_00050</name>
    <name evidence="1" type="ORF">PWB86_06365</name>
</gene>
<dbReference type="Proteomes" id="UP001214131">
    <property type="component" value="Chromosome"/>
</dbReference>